<evidence type="ECO:0000256" key="1">
    <source>
        <dbReference type="SAM" id="Phobius"/>
    </source>
</evidence>
<comment type="caution">
    <text evidence="2">The sequence shown here is derived from an EMBL/GenBank/DDBJ whole genome shotgun (WGS) entry which is preliminary data.</text>
</comment>
<protein>
    <recommendedName>
        <fullName evidence="4">Integral membrane protein</fullName>
    </recommendedName>
</protein>
<dbReference type="Proteomes" id="UP001260072">
    <property type="component" value="Unassembled WGS sequence"/>
</dbReference>
<evidence type="ECO:0000313" key="2">
    <source>
        <dbReference type="EMBL" id="MDR5690567.1"/>
    </source>
</evidence>
<proteinExistence type="predicted"/>
<accession>A0ABU1FFN8</accession>
<feature type="transmembrane region" description="Helical" evidence="1">
    <location>
        <begin position="126"/>
        <end position="154"/>
    </location>
</feature>
<keyword evidence="3" id="KW-1185">Reference proteome</keyword>
<keyword evidence="1" id="KW-1133">Transmembrane helix</keyword>
<dbReference type="RefSeq" id="WP_310519300.1">
    <property type="nucleotide sequence ID" value="NZ_BAABBS010000001.1"/>
</dbReference>
<keyword evidence="1" id="KW-0812">Transmembrane</keyword>
<reference evidence="3" key="1">
    <citation type="submission" date="2023-07" db="EMBL/GenBank/DDBJ databases">
        <title>Description of three actinobacteria isolated from air of manufacturing shop in a pharmaceutical factory.</title>
        <authorList>
            <person name="Zhang D.-F."/>
        </authorList>
    </citation>
    <scope>NUCLEOTIDE SEQUENCE [LARGE SCALE GENOMIC DNA]</scope>
    <source>
        <strain evidence="3">CCTCC AB 2011122</strain>
    </source>
</reference>
<keyword evidence="1" id="KW-0472">Membrane</keyword>
<feature type="transmembrane region" description="Helical" evidence="1">
    <location>
        <begin position="42"/>
        <end position="61"/>
    </location>
</feature>
<organism evidence="2 3">
    <name type="scientific">Agromyces indicus</name>
    <dbReference type="NCBI Taxonomy" id="758919"/>
    <lineage>
        <taxon>Bacteria</taxon>
        <taxon>Bacillati</taxon>
        <taxon>Actinomycetota</taxon>
        <taxon>Actinomycetes</taxon>
        <taxon>Micrococcales</taxon>
        <taxon>Microbacteriaceae</taxon>
        <taxon>Agromyces</taxon>
    </lineage>
</organism>
<feature type="transmembrane region" description="Helical" evidence="1">
    <location>
        <begin position="68"/>
        <end position="91"/>
    </location>
</feature>
<name>A0ABU1FFN8_9MICO</name>
<evidence type="ECO:0008006" key="4">
    <source>
        <dbReference type="Google" id="ProtNLM"/>
    </source>
</evidence>
<gene>
    <name evidence="2" type="ORF">RH861_00650</name>
</gene>
<feature type="transmembrane region" description="Helical" evidence="1">
    <location>
        <begin position="20"/>
        <end position="36"/>
    </location>
</feature>
<dbReference type="EMBL" id="JAVKGS010000001">
    <property type="protein sequence ID" value="MDR5690567.1"/>
    <property type="molecule type" value="Genomic_DNA"/>
</dbReference>
<sequence>MVRVATVGSSRAARTVRGSAAAAIALFIAAFSHGIAGGVPPGTVGLLVSAAFAVPVCVFLAGRRLSVLRLAVAVAASQGVFHVLFGVGAGVPLGAPVRHLHGDELRNALDVLASTPAHAHASESMWGWHAVAMLITTALIAWGETVLCAVLGALDMPLPRALTAGPPAAPTATRRWIPAATDEGFRVLSLVLLGCLRWRGPPVLVRS</sequence>
<evidence type="ECO:0000313" key="3">
    <source>
        <dbReference type="Proteomes" id="UP001260072"/>
    </source>
</evidence>